<dbReference type="Proteomes" id="UP001215712">
    <property type="component" value="Unassembled WGS sequence"/>
</dbReference>
<dbReference type="InterPro" id="IPR049900">
    <property type="entry name" value="PKS_mFAS_DH"/>
</dbReference>
<dbReference type="PROSITE" id="PS50075">
    <property type="entry name" value="CARRIER"/>
    <property type="match status" value="1"/>
</dbReference>
<dbReference type="InterPro" id="IPR042104">
    <property type="entry name" value="PKS_dehydratase_sf"/>
</dbReference>
<dbReference type="Gene3D" id="3.40.366.10">
    <property type="entry name" value="Malonyl-Coenzyme A Acyl Carrier Protein, domain 2"/>
    <property type="match status" value="1"/>
</dbReference>
<keyword evidence="9" id="KW-1185">Reference proteome</keyword>
<comment type="caution">
    <text evidence="5">Lacks conserved residue(s) required for the propagation of feature annotation.</text>
</comment>
<dbReference type="InterPro" id="IPR036736">
    <property type="entry name" value="ACP-like_sf"/>
</dbReference>
<keyword evidence="3" id="KW-0597">Phosphoprotein</keyword>
<accession>A0AAD6HU08</accession>
<proteinExistence type="predicted"/>
<dbReference type="GO" id="GO:0004312">
    <property type="term" value="F:fatty acid synthase activity"/>
    <property type="evidence" value="ECO:0007669"/>
    <property type="project" value="TreeGrafter"/>
</dbReference>
<evidence type="ECO:0000256" key="5">
    <source>
        <dbReference type="PROSITE-ProRule" id="PRU01363"/>
    </source>
</evidence>
<evidence type="ECO:0000259" key="6">
    <source>
        <dbReference type="PROSITE" id="PS50075"/>
    </source>
</evidence>
<comment type="pathway">
    <text evidence="1">Secondary metabolite biosynthesis.</text>
</comment>
<evidence type="ECO:0000256" key="3">
    <source>
        <dbReference type="ARBA" id="ARBA00022553"/>
    </source>
</evidence>
<dbReference type="PANTHER" id="PTHR43775">
    <property type="entry name" value="FATTY ACID SYNTHASE"/>
    <property type="match status" value="1"/>
</dbReference>
<evidence type="ECO:0000259" key="7">
    <source>
        <dbReference type="PROSITE" id="PS52019"/>
    </source>
</evidence>
<reference evidence="8" key="1">
    <citation type="journal article" date="2023" name="IMA Fungus">
        <title>Comparative genomic study of the Penicillium genus elucidates a diverse pangenome and 15 lateral gene transfer events.</title>
        <authorList>
            <person name="Petersen C."/>
            <person name="Sorensen T."/>
            <person name="Nielsen M.R."/>
            <person name="Sondergaard T.E."/>
            <person name="Sorensen J.L."/>
            <person name="Fitzpatrick D.A."/>
            <person name="Frisvad J.C."/>
            <person name="Nielsen K.L."/>
        </authorList>
    </citation>
    <scope>NUCLEOTIDE SEQUENCE</scope>
    <source>
        <strain evidence="8">IBT 17514</strain>
    </source>
</reference>
<dbReference type="Pfam" id="PF00550">
    <property type="entry name" value="PP-binding"/>
    <property type="match status" value="1"/>
</dbReference>
<dbReference type="FunFam" id="3.10.129.110:FF:000001">
    <property type="entry name" value="Sterigmatocystin biosynthesis polyketide synthase"/>
    <property type="match status" value="1"/>
</dbReference>
<evidence type="ECO:0000313" key="9">
    <source>
        <dbReference type="Proteomes" id="UP001215712"/>
    </source>
</evidence>
<dbReference type="InterPro" id="IPR030918">
    <property type="entry name" value="PT_fungal_PKS"/>
</dbReference>
<reference evidence="8" key="2">
    <citation type="submission" date="2023-01" db="EMBL/GenBank/DDBJ databases">
        <authorList>
            <person name="Petersen C."/>
        </authorList>
    </citation>
    <scope>NUCLEOTIDE SEQUENCE</scope>
    <source>
        <strain evidence="8">IBT 17514</strain>
    </source>
</reference>
<feature type="domain" description="PKS/mFAS DH" evidence="7">
    <location>
        <begin position="194"/>
        <end position="488"/>
    </location>
</feature>
<dbReference type="GO" id="GO:0006633">
    <property type="term" value="P:fatty acid biosynthetic process"/>
    <property type="evidence" value="ECO:0007669"/>
    <property type="project" value="TreeGrafter"/>
</dbReference>
<keyword evidence="4" id="KW-0808">Transferase</keyword>
<evidence type="ECO:0000256" key="2">
    <source>
        <dbReference type="ARBA" id="ARBA00022450"/>
    </source>
</evidence>
<sequence>MDDAMLDELESLARGIPFKAPSISVLSTLLGIAVFDGKTINGNYIRRQTRNAVEFAAAIQSGQQLGMVDDKTLWVEVGPHPICTGFVRKLLPQARMVSSCHRNEDNLTTVAKSLVTTHLGGFTPCWNDYFRPHEQMYSLLHLPKYSWNETDYWIPYIGTWTLDKALLKYGVGATGNNRAAGISSSSALRTSLIHQITGETVEATTVTLHVISDMQHPEFLDAVHGHKMNNCGVATSSIWTDMAMSVGEYLYRLLVPQVQDVHMNVGNFEVLHAQVANKSKGSSQPLALHAHLDLVTQSMSVSWYNVSGETGERAAEAFASATVRFEDPDVWQAEWARVTHLVQGRIETLRDMATEGTASRLFKPLAYTLFKNVVDYADRYRGMDSVILHHYEAVADVRLVCHLAGLIMNGSDASNTRDYFYVTPGCESFRLLKPLEAGAQYQSYVRMFPLPVDAGSMYAGDVYILQDGKVVGMVGQIGFRRVPRLLMDRFFSPTSSSPGTDALAPPPQVKVTEATILPFRQEKPRNTARADVNANKVFAPVVPEPLTPLVEMTVPQRGHTDYMSATKLIQGGTSSIGSTTPDTATLAEADLTPEATFVQLGIDSLMSLVLSEKFRSELGMEIKSSLFLEYPTIGEMKGWLEQHC</sequence>
<dbReference type="GO" id="GO:0031177">
    <property type="term" value="F:phosphopantetheine binding"/>
    <property type="evidence" value="ECO:0007669"/>
    <property type="project" value="InterPro"/>
</dbReference>
<dbReference type="InterPro" id="IPR001227">
    <property type="entry name" value="Ac_transferase_dom_sf"/>
</dbReference>
<dbReference type="AlphaFoldDB" id="A0AAD6HU08"/>
<dbReference type="EMBL" id="JAQJAN010000002">
    <property type="protein sequence ID" value="KAJ5738175.1"/>
    <property type="molecule type" value="Genomic_DNA"/>
</dbReference>
<dbReference type="Gene3D" id="3.30.70.3290">
    <property type="match status" value="1"/>
</dbReference>
<dbReference type="InterPro" id="IPR016035">
    <property type="entry name" value="Acyl_Trfase/lysoPLipase"/>
</dbReference>
<evidence type="ECO:0000313" key="8">
    <source>
        <dbReference type="EMBL" id="KAJ5738175.1"/>
    </source>
</evidence>
<dbReference type="InterPro" id="IPR050091">
    <property type="entry name" value="PKS_NRPS_Biosynth_Enz"/>
</dbReference>
<dbReference type="Gene3D" id="1.10.1200.10">
    <property type="entry name" value="ACP-like"/>
    <property type="match status" value="1"/>
</dbReference>
<feature type="region of interest" description="C-terminal hotdog fold" evidence="5">
    <location>
        <begin position="353"/>
        <end position="488"/>
    </location>
</feature>
<gene>
    <name evidence="8" type="ORF">N7493_001330</name>
</gene>
<dbReference type="NCBIfam" id="TIGR04532">
    <property type="entry name" value="PT_fungal_PKS"/>
    <property type="match status" value="1"/>
</dbReference>
<dbReference type="Gene3D" id="3.10.129.110">
    <property type="entry name" value="Polyketide synthase dehydratase"/>
    <property type="match status" value="1"/>
</dbReference>
<comment type="caution">
    <text evidence="8">The sequence shown here is derived from an EMBL/GenBank/DDBJ whole genome shotgun (WGS) entry which is preliminary data.</text>
</comment>
<dbReference type="PROSITE" id="PS52019">
    <property type="entry name" value="PKS_MFAS_DH"/>
    <property type="match status" value="1"/>
</dbReference>
<feature type="domain" description="Carrier" evidence="6">
    <location>
        <begin position="563"/>
        <end position="644"/>
    </location>
</feature>
<evidence type="ECO:0000256" key="1">
    <source>
        <dbReference type="ARBA" id="ARBA00005179"/>
    </source>
</evidence>
<feature type="region of interest" description="N-terminal hotdog fold" evidence="5">
    <location>
        <begin position="194"/>
        <end position="330"/>
    </location>
</feature>
<dbReference type="SUPFAM" id="SSF52151">
    <property type="entry name" value="FabD/lysophospholipase-like"/>
    <property type="match status" value="1"/>
</dbReference>
<dbReference type="PANTHER" id="PTHR43775:SF24">
    <property type="entry name" value="NON-REDUCING POLYKETIDE SYNTHASE APTA-RELATED"/>
    <property type="match status" value="1"/>
</dbReference>
<name>A0AAD6HU08_9EURO</name>
<keyword evidence="2" id="KW-0596">Phosphopantetheine</keyword>
<dbReference type="InterPro" id="IPR020806">
    <property type="entry name" value="PKS_PP-bd"/>
</dbReference>
<dbReference type="GO" id="GO:0030639">
    <property type="term" value="P:polyketide biosynthetic process"/>
    <property type="evidence" value="ECO:0007669"/>
    <property type="project" value="UniProtKB-ARBA"/>
</dbReference>
<organism evidence="8 9">
    <name type="scientific">Penicillium malachiteum</name>
    <dbReference type="NCBI Taxonomy" id="1324776"/>
    <lineage>
        <taxon>Eukaryota</taxon>
        <taxon>Fungi</taxon>
        <taxon>Dikarya</taxon>
        <taxon>Ascomycota</taxon>
        <taxon>Pezizomycotina</taxon>
        <taxon>Eurotiomycetes</taxon>
        <taxon>Eurotiomycetidae</taxon>
        <taxon>Eurotiales</taxon>
        <taxon>Aspergillaceae</taxon>
        <taxon>Penicillium</taxon>
    </lineage>
</organism>
<dbReference type="SMART" id="SM00823">
    <property type="entry name" value="PKS_PP"/>
    <property type="match status" value="1"/>
</dbReference>
<dbReference type="InterPro" id="IPR009081">
    <property type="entry name" value="PP-bd_ACP"/>
</dbReference>
<evidence type="ECO:0000256" key="4">
    <source>
        <dbReference type="ARBA" id="ARBA00022679"/>
    </source>
</evidence>
<protein>
    <submittedName>
        <fullName evidence="8">Non-reducing polyketide synthase vrtA</fullName>
    </submittedName>
</protein>
<dbReference type="SUPFAM" id="SSF47336">
    <property type="entry name" value="ACP-like"/>
    <property type="match status" value="1"/>
</dbReference>